<reference evidence="2" key="1">
    <citation type="submission" date="2018-11" db="EMBL/GenBank/DDBJ databases">
        <title>Chitinophaga lutea sp.nov., isolate from arsenic contaminated soil.</title>
        <authorList>
            <person name="Zong Y."/>
        </authorList>
    </citation>
    <scope>NUCLEOTIDE SEQUENCE [LARGE SCALE GENOMIC DNA]</scope>
    <source>
        <strain evidence="2">YLT18</strain>
    </source>
</reference>
<dbReference type="RefSeq" id="WP_120518925.1">
    <property type="nucleotide sequence ID" value="NZ_QXZY01000015.1"/>
</dbReference>
<gene>
    <name evidence="1" type="ORF">EG028_24470</name>
</gene>
<evidence type="ECO:0000313" key="2">
    <source>
        <dbReference type="Proteomes" id="UP000279089"/>
    </source>
</evidence>
<dbReference type="EMBL" id="RMBX01000015">
    <property type="protein sequence ID" value="RPD38429.1"/>
    <property type="molecule type" value="Genomic_DNA"/>
</dbReference>
<dbReference type="InterPro" id="IPR005901">
    <property type="entry name" value="GLPGLI"/>
</dbReference>
<organism evidence="1 2">
    <name type="scientific">Chitinophaga barathri</name>
    <dbReference type="NCBI Taxonomy" id="1647451"/>
    <lineage>
        <taxon>Bacteria</taxon>
        <taxon>Pseudomonadati</taxon>
        <taxon>Bacteroidota</taxon>
        <taxon>Chitinophagia</taxon>
        <taxon>Chitinophagales</taxon>
        <taxon>Chitinophagaceae</taxon>
        <taxon>Chitinophaga</taxon>
    </lineage>
</organism>
<dbReference type="Proteomes" id="UP000279089">
    <property type="component" value="Unassembled WGS sequence"/>
</dbReference>
<dbReference type="NCBIfam" id="TIGR01200">
    <property type="entry name" value="GLPGLI"/>
    <property type="match status" value="1"/>
</dbReference>
<protein>
    <submittedName>
        <fullName evidence="1">GLPGLI family protein</fullName>
    </submittedName>
</protein>
<name>A0A3N4MFK4_9BACT</name>
<dbReference type="Pfam" id="PF22252">
    <property type="entry name" value="PNGase_F-II_N"/>
    <property type="match status" value="1"/>
</dbReference>
<proteinExistence type="predicted"/>
<sequence>MKKPITTILAATALLAAGIETRAQQSGVIEYEVTMRMEAGQMRVVTYSAAGGRSEGAPEGMPDLPNLITSKQTLTFSGGKGKLETEGGGGPRMMMMGGPAGTVSDRSNTVVASSGAVPVGAAGRGGRPFTANALRPPVSNTTYIDLENRKYLDVSEERKDSVVENIWYSEENYKETPDFKTSGKTKKIAGYSCKRATVNQGDEQFVLWYTTEIPVSFSPVNGVLPEKGVVLSIESSKRSYIAKKIELKPIAETEVSLPATAQKLTAAELKEKRRSIMEKWHNEQFKKMQQQMQ</sequence>
<dbReference type="OrthoDB" id="1440774at2"/>
<keyword evidence="2" id="KW-1185">Reference proteome</keyword>
<comment type="caution">
    <text evidence="1">The sequence shown here is derived from an EMBL/GenBank/DDBJ whole genome shotgun (WGS) entry which is preliminary data.</text>
</comment>
<dbReference type="AlphaFoldDB" id="A0A3N4MFK4"/>
<accession>A0A3N4MFK4</accession>
<evidence type="ECO:0000313" key="1">
    <source>
        <dbReference type="EMBL" id="RPD38429.1"/>
    </source>
</evidence>